<protein>
    <recommendedName>
        <fullName evidence="3">Holin</fullName>
    </recommendedName>
</protein>
<proteinExistence type="predicted"/>
<keyword evidence="1" id="KW-1133">Transmembrane helix</keyword>
<evidence type="ECO:0000256" key="1">
    <source>
        <dbReference type="SAM" id="Phobius"/>
    </source>
</evidence>
<accession>A0A8S5U4U5</accession>
<evidence type="ECO:0000313" key="2">
    <source>
        <dbReference type="EMBL" id="DAF89468.1"/>
    </source>
</evidence>
<feature type="transmembrane region" description="Helical" evidence="1">
    <location>
        <begin position="55"/>
        <end position="76"/>
    </location>
</feature>
<dbReference type="EMBL" id="BK016011">
    <property type="protein sequence ID" value="DAF89468.1"/>
    <property type="molecule type" value="Genomic_DNA"/>
</dbReference>
<evidence type="ECO:0008006" key="3">
    <source>
        <dbReference type="Google" id="ProtNLM"/>
    </source>
</evidence>
<reference evidence="2" key="1">
    <citation type="journal article" date="2021" name="Proc. Natl. Acad. Sci. U.S.A.">
        <title>A Catalog of Tens of Thousands of Viruses from Human Metagenomes Reveals Hidden Associations with Chronic Diseases.</title>
        <authorList>
            <person name="Tisza M.J."/>
            <person name="Buck C.B."/>
        </authorList>
    </citation>
    <scope>NUCLEOTIDE SEQUENCE</scope>
    <source>
        <strain evidence="2">Cty4N14</strain>
    </source>
</reference>
<organism evidence="2">
    <name type="scientific">Phage sp. cty4N14</name>
    <dbReference type="NCBI Taxonomy" id="2825799"/>
    <lineage>
        <taxon>Viruses</taxon>
    </lineage>
</organism>
<keyword evidence="1" id="KW-0472">Membrane</keyword>
<feature type="transmembrane region" description="Helical" evidence="1">
    <location>
        <begin position="112"/>
        <end position="138"/>
    </location>
</feature>
<name>A0A8S5U4U5_9VIRU</name>
<keyword evidence="1" id="KW-0812">Transmembrane</keyword>
<feature type="transmembrane region" description="Helical" evidence="1">
    <location>
        <begin position="88"/>
        <end position="106"/>
    </location>
</feature>
<sequence>MAFPNCRGGYYRRGHRTFNNHCSNRRRIITENYFYTRREKNNMNIEFIIENASKIILIVAAICTLISVITEFTKGIGFLDKIPTKFQVLILSLVICVIGFFAYLSYASIAFVWYYLVAVIFAAFIVAIVCCKGWDYLFEIWARFYRKKD</sequence>